<dbReference type="EMBL" id="VIWW01000001">
    <property type="protein sequence ID" value="TWG04162.1"/>
    <property type="molecule type" value="Genomic_DNA"/>
</dbReference>
<reference evidence="2 3" key="1">
    <citation type="submission" date="2019-06" db="EMBL/GenBank/DDBJ databases">
        <title>Sequencing the genomes of 1000 actinobacteria strains.</title>
        <authorList>
            <person name="Klenk H.-P."/>
        </authorList>
    </citation>
    <scope>NUCLEOTIDE SEQUENCE [LARGE SCALE GENOMIC DNA]</scope>
    <source>
        <strain evidence="2 3">DSM 42059</strain>
    </source>
</reference>
<comment type="caution">
    <text evidence="2">The sequence shown here is derived from an EMBL/GenBank/DDBJ whole genome shotgun (WGS) entry which is preliminary data.</text>
</comment>
<keyword evidence="1" id="KW-1133">Transmembrane helix</keyword>
<evidence type="ECO:0000313" key="2">
    <source>
        <dbReference type="EMBL" id="TWG04162.1"/>
    </source>
</evidence>
<feature type="transmembrane region" description="Helical" evidence="1">
    <location>
        <begin position="53"/>
        <end position="73"/>
    </location>
</feature>
<proteinExistence type="predicted"/>
<sequence length="86" mass="9047">MDGHIGALLPKPLLEGKKPVGDREVLRVAVAVVLIAGGFVGLAFLGLPDMATVAAGTAWAVLILMAFFGSNWARYLPVFELFKPGP</sequence>
<dbReference type="Proteomes" id="UP000318186">
    <property type="component" value="Unassembled WGS sequence"/>
</dbReference>
<evidence type="ECO:0000313" key="3">
    <source>
        <dbReference type="Proteomes" id="UP000318186"/>
    </source>
</evidence>
<gene>
    <name evidence="2" type="ORF">FHX80_112606</name>
</gene>
<dbReference type="AlphaFoldDB" id="A0A561UXR8"/>
<protein>
    <submittedName>
        <fullName evidence="2">Uncharacterized protein</fullName>
    </submittedName>
</protein>
<keyword evidence="1" id="KW-0812">Transmembrane</keyword>
<keyword evidence="1" id="KW-0472">Membrane</keyword>
<evidence type="ECO:0000256" key="1">
    <source>
        <dbReference type="SAM" id="Phobius"/>
    </source>
</evidence>
<name>A0A561UXR8_9ACTN</name>
<feature type="transmembrane region" description="Helical" evidence="1">
    <location>
        <begin position="25"/>
        <end position="47"/>
    </location>
</feature>
<accession>A0A561UXR8</accession>
<organism evidence="2 3">
    <name type="scientific">Streptomyces brevispora</name>
    <dbReference type="NCBI Taxonomy" id="887462"/>
    <lineage>
        <taxon>Bacteria</taxon>
        <taxon>Bacillati</taxon>
        <taxon>Actinomycetota</taxon>
        <taxon>Actinomycetes</taxon>
        <taxon>Kitasatosporales</taxon>
        <taxon>Streptomycetaceae</taxon>
        <taxon>Streptomyces</taxon>
    </lineage>
</organism>